<dbReference type="AlphaFoldDB" id="A0A1G9BRC3"/>
<dbReference type="STRING" id="571298.SAMN04488026_104042"/>
<dbReference type="PANTHER" id="PTHR34980">
    <property type="entry name" value="INNER MEMBRANE PROTEIN-RELATED-RELATED"/>
    <property type="match status" value="1"/>
</dbReference>
<accession>A0A1G9BRC3</accession>
<evidence type="ECO:0000313" key="3">
    <source>
        <dbReference type="Proteomes" id="UP000199382"/>
    </source>
</evidence>
<gene>
    <name evidence="2" type="ORF">SAMN04488026_104042</name>
</gene>
<keyword evidence="1" id="KW-1133">Transmembrane helix</keyword>
<dbReference type="OrthoDB" id="9812349at2"/>
<keyword evidence="1" id="KW-0472">Membrane</keyword>
<evidence type="ECO:0000256" key="1">
    <source>
        <dbReference type="SAM" id="Phobius"/>
    </source>
</evidence>
<dbReference type="Pfam" id="PF05656">
    <property type="entry name" value="DUF805"/>
    <property type="match status" value="1"/>
</dbReference>
<sequence length="124" mass="13985">MTFQEAVKTCLNKYADFKGRARRPEYWWFVLFIWIGNVVFGLLDRLLLGAGNGLLGVIWGLAVLVPAIAVGVRRLHDLDKSGWWLLLGLIPIIGTIVLIWWFVQPGTKGKNQFGAEPRVKPRGL</sequence>
<dbReference type="EMBL" id="FNEK01000040">
    <property type="protein sequence ID" value="SDK42051.1"/>
    <property type="molecule type" value="Genomic_DNA"/>
</dbReference>
<feature type="transmembrane region" description="Helical" evidence="1">
    <location>
        <begin position="26"/>
        <end position="48"/>
    </location>
</feature>
<dbReference type="PANTHER" id="PTHR34980:SF2">
    <property type="entry name" value="INNER MEMBRANE PROTEIN YHAH-RELATED"/>
    <property type="match status" value="1"/>
</dbReference>
<organism evidence="2 3">
    <name type="scientific">Aliiruegeria lutimaris</name>
    <dbReference type="NCBI Taxonomy" id="571298"/>
    <lineage>
        <taxon>Bacteria</taxon>
        <taxon>Pseudomonadati</taxon>
        <taxon>Pseudomonadota</taxon>
        <taxon>Alphaproteobacteria</taxon>
        <taxon>Rhodobacterales</taxon>
        <taxon>Roseobacteraceae</taxon>
        <taxon>Aliiruegeria</taxon>
    </lineage>
</organism>
<dbReference type="RefSeq" id="WP_093159410.1">
    <property type="nucleotide sequence ID" value="NZ_FNEK01000040.1"/>
</dbReference>
<dbReference type="InterPro" id="IPR008523">
    <property type="entry name" value="DUF805"/>
</dbReference>
<keyword evidence="1" id="KW-0812">Transmembrane</keyword>
<reference evidence="2 3" key="1">
    <citation type="submission" date="2016-10" db="EMBL/GenBank/DDBJ databases">
        <authorList>
            <person name="de Groot N.N."/>
        </authorList>
    </citation>
    <scope>NUCLEOTIDE SEQUENCE [LARGE SCALE GENOMIC DNA]</scope>
    <source>
        <strain evidence="2 3">DSM 25294</strain>
    </source>
</reference>
<feature type="transmembrane region" description="Helical" evidence="1">
    <location>
        <begin position="54"/>
        <end position="72"/>
    </location>
</feature>
<proteinExistence type="predicted"/>
<dbReference type="Proteomes" id="UP000199382">
    <property type="component" value="Unassembled WGS sequence"/>
</dbReference>
<protein>
    <submittedName>
        <fullName evidence="2">Uncharacterized membrane protein YhaH, DUF805 family</fullName>
    </submittedName>
</protein>
<name>A0A1G9BRC3_9RHOB</name>
<evidence type="ECO:0000313" key="2">
    <source>
        <dbReference type="EMBL" id="SDK42051.1"/>
    </source>
</evidence>
<keyword evidence="3" id="KW-1185">Reference proteome</keyword>
<dbReference type="GO" id="GO:0005886">
    <property type="term" value="C:plasma membrane"/>
    <property type="evidence" value="ECO:0007669"/>
    <property type="project" value="TreeGrafter"/>
</dbReference>
<feature type="transmembrane region" description="Helical" evidence="1">
    <location>
        <begin position="84"/>
        <end position="103"/>
    </location>
</feature>